<comment type="caution">
    <text evidence="5">The sequence shown here is derived from an EMBL/GenBank/DDBJ whole genome shotgun (WGS) entry which is preliminary data.</text>
</comment>
<evidence type="ECO:0000313" key="5">
    <source>
        <dbReference type="EMBL" id="MFF3669833.1"/>
    </source>
</evidence>
<evidence type="ECO:0000256" key="2">
    <source>
        <dbReference type="ARBA" id="ARBA00022801"/>
    </source>
</evidence>
<evidence type="ECO:0000313" key="6">
    <source>
        <dbReference type="Proteomes" id="UP001602013"/>
    </source>
</evidence>
<dbReference type="EMBL" id="JBIASD010000024">
    <property type="protein sequence ID" value="MFF3669833.1"/>
    <property type="molecule type" value="Genomic_DNA"/>
</dbReference>
<reference evidence="5 6" key="1">
    <citation type="submission" date="2024-10" db="EMBL/GenBank/DDBJ databases">
        <title>The Natural Products Discovery Center: Release of the First 8490 Sequenced Strains for Exploring Actinobacteria Biosynthetic Diversity.</title>
        <authorList>
            <person name="Kalkreuter E."/>
            <person name="Kautsar S.A."/>
            <person name="Yang D."/>
            <person name="Bader C.D."/>
            <person name="Teijaro C.N."/>
            <person name="Fluegel L."/>
            <person name="Davis C.M."/>
            <person name="Simpson J.R."/>
            <person name="Lauterbach L."/>
            <person name="Steele A.D."/>
            <person name="Gui C."/>
            <person name="Meng S."/>
            <person name="Li G."/>
            <person name="Viehrig K."/>
            <person name="Ye F."/>
            <person name="Su P."/>
            <person name="Kiefer A.F."/>
            <person name="Nichols A."/>
            <person name="Cepeda A.J."/>
            <person name="Yan W."/>
            <person name="Fan B."/>
            <person name="Jiang Y."/>
            <person name="Adhikari A."/>
            <person name="Zheng C.-J."/>
            <person name="Schuster L."/>
            <person name="Cowan T.M."/>
            <person name="Smanski M.J."/>
            <person name="Chevrette M.G."/>
            <person name="De Carvalho L.P.S."/>
            <person name="Shen B."/>
        </authorList>
    </citation>
    <scope>NUCLEOTIDE SEQUENCE [LARGE SCALE GENOMIC DNA]</scope>
    <source>
        <strain evidence="5 6">NPDC002173</strain>
    </source>
</reference>
<evidence type="ECO:0000256" key="3">
    <source>
        <dbReference type="ARBA" id="ARBA00023118"/>
    </source>
</evidence>
<sequence>MSVLWGKSAAKAAGRMNLLICHLLDTAAVAEQIWDRYLAASTKWSCP</sequence>
<organism evidence="5 6">
    <name type="scientific">Microtetraspora malaysiensis</name>
    <dbReference type="NCBI Taxonomy" id="161358"/>
    <lineage>
        <taxon>Bacteria</taxon>
        <taxon>Bacillati</taxon>
        <taxon>Actinomycetota</taxon>
        <taxon>Actinomycetes</taxon>
        <taxon>Streptosporangiales</taxon>
        <taxon>Streptosporangiaceae</taxon>
        <taxon>Microtetraspora</taxon>
    </lineage>
</organism>
<dbReference type="Pfam" id="PF18019">
    <property type="entry name" value="Cas3_HD"/>
    <property type="match status" value="1"/>
</dbReference>
<dbReference type="Gene3D" id="1.10.3210.30">
    <property type="match status" value="1"/>
</dbReference>
<evidence type="ECO:0000256" key="1">
    <source>
        <dbReference type="ARBA" id="ARBA00022723"/>
    </source>
</evidence>
<proteinExistence type="predicted"/>
<dbReference type="InterPro" id="IPR038257">
    <property type="entry name" value="CRISPR-assoc_Cas3_HD_sf"/>
</dbReference>
<accession>A0ABW6T003</accession>
<name>A0ABW6T003_9ACTN</name>
<keyword evidence="2" id="KW-0378">Hydrolase</keyword>
<protein>
    <submittedName>
        <fullName evidence="5">HD domain-containing protein</fullName>
    </submittedName>
</protein>
<dbReference type="Proteomes" id="UP001602013">
    <property type="component" value="Unassembled WGS sequence"/>
</dbReference>
<dbReference type="InterPro" id="IPR006483">
    <property type="entry name" value="CRISPR-assoc_Cas3_HD"/>
</dbReference>
<keyword evidence="3" id="KW-0051">Antiviral defense</keyword>
<gene>
    <name evidence="5" type="ORF">ACFYXI_30015</name>
</gene>
<evidence type="ECO:0000259" key="4">
    <source>
        <dbReference type="Pfam" id="PF18019"/>
    </source>
</evidence>
<feature type="domain" description="HD Cas3-type" evidence="4">
    <location>
        <begin position="5"/>
        <end position="44"/>
    </location>
</feature>
<keyword evidence="6" id="KW-1185">Reference proteome</keyword>
<keyword evidence="1" id="KW-0479">Metal-binding</keyword>
<dbReference type="RefSeq" id="WP_387416110.1">
    <property type="nucleotide sequence ID" value="NZ_JBIASD010000024.1"/>
</dbReference>